<evidence type="ECO:0000256" key="2">
    <source>
        <dbReference type="ARBA" id="ARBA00022679"/>
    </source>
</evidence>
<evidence type="ECO:0000256" key="4">
    <source>
        <dbReference type="ARBA" id="ARBA00022989"/>
    </source>
</evidence>
<evidence type="ECO:0000256" key="3">
    <source>
        <dbReference type="ARBA" id="ARBA00022692"/>
    </source>
</evidence>
<reference evidence="9" key="1">
    <citation type="journal article" date="2019" name="Int. J. Syst. Evol. Microbiol.">
        <title>The Global Catalogue of Microorganisms (GCM) 10K type strain sequencing project: providing services to taxonomists for standard genome sequencing and annotation.</title>
        <authorList>
            <consortium name="The Broad Institute Genomics Platform"/>
            <consortium name="The Broad Institute Genome Sequencing Center for Infectious Disease"/>
            <person name="Wu L."/>
            <person name="Ma J."/>
        </authorList>
    </citation>
    <scope>NUCLEOTIDE SEQUENCE [LARGE SCALE GENOMIC DNA]</scope>
    <source>
        <strain evidence="9">NBRC 102122</strain>
    </source>
</reference>
<dbReference type="Gene3D" id="3.40.50.300">
    <property type="entry name" value="P-loop containing nucleotide triphosphate hydrolases"/>
    <property type="match status" value="1"/>
</dbReference>
<keyword evidence="5" id="KW-0333">Golgi apparatus</keyword>
<organism evidence="8 9">
    <name type="scientific">Shinella yambaruensis</name>
    <dbReference type="NCBI Taxonomy" id="415996"/>
    <lineage>
        <taxon>Bacteria</taxon>
        <taxon>Pseudomonadati</taxon>
        <taxon>Pseudomonadota</taxon>
        <taxon>Alphaproteobacteria</taxon>
        <taxon>Hyphomicrobiales</taxon>
        <taxon>Rhizobiaceae</taxon>
        <taxon>Shinella</taxon>
    </lineage>
</organism>
<accession>A0ABQ5ZEY6</accession>
<proteinExistence type="predicted"/>
<evidence type="ECO:0000256" key="7">
    <source>
        <dbReference type="ARBA" id="ARBA00023180"/>
    </source>
</evidence>
<evidence type="ECO:0000313" key="9">
    <source>
        <dbReference type="Proteomes" id="UP001156702"/>
    </source>
</evidence>
<name>A0ABQ5ZEY6_9HYPH</name>
<protein>
    <recommendedName>
        <fullName evidence="10">Sulfotransferase family protein</fullName>
    </recommendedName>
</protein>
<keyword evidence="2" id="KW-0808">Transferase</keyword>
<evidence type="ECO:0000256" key="1">
    <source>
        <dbReference type="ARBA" id="ARBA00004323"/>
    </source>
</evidence>
<keyword evidence="7" id="KW-0325">Glycoprotein</keyword>
<dbReference type="Pfam" id="PF03567">
    <property type="entry name" value="Sulfotransfer_2"/>
    <property type="match status" value="1"/>
</dbReference>
<dbReference type="PANTHER" id="PTHR12137">
    <property type="entry name" value="CARBOHYDRATE SULFOTRANSFERASE"/>
    <property type="match status" value="1"/>
</dbReference>
<keyword evidence="4" id="KW-1133">Transmembrane helix</keyword>
<comment type="caution">
    <text evidence="8">The sequence shown here is derived from an EMBL/GenBank/DDBJ whole genome shotgun (WGS) entry which is preliminary data.</text>
</comment>
<dbReference type="EMBL" id="BSOP01000018">
    <property type="protein sequence ID" value="GLR51218.1"/>
    <property type="molecule type" value="Genomic_DNA"/>
</dbReference>
<evidence type="ECO:0000313" key="8">
    <source>
        <dbReference type="EMBL" id="GLR51218.1"/>
    </source>
</evidence>
<sequence>MVVTVDKIKVAYFPVPKAANTSMKHLLHSIKTGEGFTTIKDEATGAIRHIHKEYKTPKFSTINPDDYQKFFRIAIVRDPVDRVVSAWRNRVMHHKELEAENIAERMASLGLRKTPTLQEFVDRLSEYRSVSKSISIHTDPLTDFLGKDEKYYNLIFNISDSQQIETFFSTLTGEQKKLPRKQMGGPPADRSELTGELIKNLEDIYGDDYRVFGKFLSNKTDIEKVIYLARKHKSSLGGFFGRLRFLLK</sequence>
<dbReference type="PANTHER" id="PTHR12137:SF54">
    <property type="entry name" value="CARBOHYDRATE SULFOTRANSFERASE"/>
    <property type="match status" value="1"/>
</dbReference>
<keyword evidence="9" id="KW-1185">Reference proteome</keyword>
<dbReference type="RefSeq" id="WP_244768436.1">
    <property type="nucleotide sequence ID" value="NZ_BSOP01000018.1"/>
</dbReference>
<keyword evidence="6" id="KW-0472">Membrane</keyword>
<gene>
    <name evidence="8" type="ORF">GCM10007923_24260</name>
</gene>
<evidence type="ECO:0000256" key="5">
    <source>
        <dbReference type="ARBA" id="ARBA00023034"/>
    </source>
</evidence>
<comment type="subcellular location">
    <subcellularLocation>
        <location evidence="1">Golgi apparatus membrane</location>
        <topology evidence="1">Single-pass type II membrane protein</topology>
    </subcellularLocation>
</comment>
<dbReference type="InterPro" id="IPR018011">
    <property type="entry name" value="Carb_sulfotrans_8-10"/>
</dbReference>
<keyword evidence="3" id="KW-0812">Transmembrane</keyword>
<dbReference type="SUPFAM" id="SSF52540">
    <property type="entry name" value="P-loop containing nucleoside triphosphate hydrolases"/>
    <property type="match status" value="1"/>
</dbReference>
<evidence type="ECO:0008006" key="10">
    <source>
        <dbReference type="Google" id="ProtNLM"/>
    </source>
</evidence>
<evidence type="ECO:0000256" key="6">
    <source>
        <dbReference type="ARBA" id="ARBA00023136"/>
    </source>
</evidence>
<dbReference type="InterPro" id="IPR005331">
    <property type="entry name" value="Sulfotransferase"/>
</dbReference>
<dbReference type="InterPro" id="IPR027417">
    <property type="entry name" value="P-loop_NTPase"/>
</dbReference>
<dbReference type="Proteomes" id="UP001156702">
    <property type="component" value="Unassembled WGS sequence"/>
</dbReference>